<proteinExistence type="predicted"/>
<dbReference type="Proteomes" id="UP001596388">
    <property type="component" value="Unassembled WGS sequence"/>
</dbReference>
<evidence type="ECO:0008006" key="5">
    <source>
        <dbReference type="Google" id="ProtNLM"/>
    </source>
</evidence>
<evidence type="ECO:0000256" key="1">
    <source>
        <dbReference type="SAM" id="MobiDB-lite"/>
    </source>
</evidence>
<feature type="region of interest" description="Disordered" evidence="1">
    <location>
        <begin position="52"/>
        <end position="82"/>
    </location>
</feature>
<comment type="caution">
    <text evidence="3">The sequence shown here is derived from an EMBL/GenBank/DDBJ whole genome shotgun (WGS) entry which is preliminary data.</text>
</comment>
<evidence type="ECO:0000313" key="4">
    <source>
        <dbReference type="Proteomes" id="UP001596388"/>
    </source>
</evidence>
<dbReference type="RefSeq" id="WP_276238232.1">
    <property type="nucleotide sequence ID" value="NZ_CP119989.1"/>
</dbReference>
<reference evidence="3 4" key="1">
    <citation type="journal article" date="2019" name="Int. J. Syst. Evol. Microbiol.">
        <title>The Global Catalogue of Microorganisms (GCM) 10K type strain sequencing project: providing services to taxonomists for standard genome sequencing and annotation.</title>
        <authorList>
            <consortium name="The Broad Institute Genomics Platform"/>
            <consortium name="The Broad Institute Genome Sequencing Center for Infectious Disease"/>
            <person name="Wu L."/>
            <person name="Ma J."/>
        </authorList>
    </citation>
    <scope>NUCLEOTIDE SEQUENCE [LARGE SCALE GENOMIC DNA]</scope>
    <source>
        <strain evidence="3 4">DT55</strain>
    </source>
</reference>
<keyword evidence="2" id="KW-1133">Transmembrane helix</keyword>
<feature type="compositionally biased region" description="Gly residues" evidence="1">
    <location>
        <begin position="52"/>
        <end position="61"/>
    </location>
</feature>
<accession>A0ABD5WYH3</accession>
<name>A0ABD5WYH3_9EURY</name>
<dbReference type="AlphaFoldDB" id="A0ABD5WYH3"/>
<gene>
    <name evidence="3" type="ORF">ACFQKD_08235</name>
</gene>
<evidence type="ECO:0000256" key="2">
    <source>
        <dbReference type="SAM" id="Phobius"/>
    </source>
</evidence>
<keyword evidence="4" id="KW-1185">Reference proteome</keyword>
<evidence type="ECO:0000313" key="3">
    <source>
        <dbReference type="EMBL" id="MFC7097290.1"/>
    </source>
</evidence>
<keyword evidence="2" id="KW-0472">Membrane</keyword>
<sequence length="82" mass="8037">MDRTFLAAIALTLASLVGYVAGVAAPYPGREVSIAGLLIGVTLAAVTYGRNGGGTVTGGGAPRSDGGDATTRTAATNESDRP</sequence>
<organism evidence="3 4">
    <name type="scientific">Halobaculum marinum</name>
    <dbReference type="NCBI Taxonomy" id="3031996"/>
    <lineage>
        <taxon>Archaea</taxon>
        <taxon>Methanobacteriati</taxon>
        <taxon>Methanobacteriota</taxon>
        <taxon>Stenosarchaea group</taxon>
        <taxon>Halobacteria</taxon>
        <taxon>Halobacteriales</taxon>
        <taxon>Haloferacaceae</taxon>
        <taxon>Halobaculum</taxon>
    </lineage>
</organism>
<feature type="transmembrane region" description="Helical" evidence="2">
    <location>
        <begin position="32"/>
        <end position="49"/>
    </location>
</feature>
<protein>
    <recommendedName>
        <fullName evidence="5">XapX domain-containing protein</fullName>
    </recommendedName>
</protein>
<keyword evidence="2" id="KW-0812">Transmembrane</keyword>
<dbReference type="EMBL" id="JBHTAG010000003">
    <property type="protein sequence ID" value="MFC7097290.1"/>
    <property type="molecule type" value="Genomic_DNA"/>
</dbReference>
<dbReference type="GeneID" id="79268802"/>